<dbReference type="RefSeq" id="WP_014110790.1">
    <property type="nucleotide sequence ID" value="NC_016043.1"/>
</dbReference>
<proteinExistence type="predicted"/>
<reference key="1">
    <citation type="submission" date="2011-09" db="EMBL/GenBank/DDBJ databases">
        <title>Genomic characterization of the Taylorella genus.</title>
        <authorList>
            <person name="Hebert L."/>
            <person name="Moumen B."/>
            <person name="Pons N."/>
            <person name="Duquesne F."/>
            <person name="Breuil M.-F."/>
            <person name="Goux D."/>
            <person name="Batto J.-M."/>
            <person name="Renault P."/>
            <person name="Laugier C."/>
            <person name="Petry S."/>
        </authorList>
    </citation>
    <scope>NUCLEOTIDE SEQUENCE</scope>
    <source>
        <strain>MCE3</strain>
    </source>
</reference>
<dbReference type="AlphaFoldDB" id="G4QD74"/>
<keyword evidence="3" id="KW-1185">Reference proteome</keyword>
<keyword evidence="1" id="KW-1133">Transmembrane helix</keyword>
<protein>
    <submittedName>
        <fullName evidence="2">Uncharacterized protein</fullName>
    </submittedName>
</protein>
<evidence type="ECO:0000313" key="2">
    <source>
        <dbReference type="EMBL" id="AEP35891.1"/>
    </source>
</evidence>
<dbReference type="KEGG" id="tas:TASI_0100"/>
<dbReference type="HOGENOM" id="CLU_1395707_0_0_4"/>
<reference evidence="2 3" key="2">
    <citation type="journal article" date="2012" name="PLoS ONE">
        <title>Genomic characterization of the taylorella genus.</title>
        <authorList>
            <person name="Hebert L."/>
            <person name="Moumen B."/>
            <person name="Pons N."/>
            <person name="Duquesne F."/>
            <person name="Breuil M.F."/>
            <person name="Goux D."/>
            <person name="Batto J.M."/>
            <person name="Laugier C."/>
            <person name="Renault P."/>
            <person name="Petry S."/>
        </authorList>
    </citation>
    <scope>NUCLEOTIDE SEQUENCE [LARGE SCALE GENOMIC DNA]</scope>
    <source>
        <strain evidence="2 3">MCE3</strain>
    </source>
</reference>
<keyword evidence="1" id="KW-0472">Membrane</keyword>
<keyword evidence="1" id="KW-0812">Transmembrane</keyword>
<evidence type="ECO:0000313" key="3">
    <source>
        <dbReference type="Proteomes" id="UP000009284"/>
    </source>
</evidence>
<feature type="transmembrane region" description="Helical" evidence="1">
    <location>
        <begin position="12"/>
        <end position="35"/>
    </location>
</feature>
<accession>G4QD74</accession>
<organism evidence="2 3">
    <name type="scientific">Taylorella asinigenitalis (strain MCE3)</name>
    <dbReference type="NCBI Taxonomy" id="1008459"/>
    <lineage>
        <taxon>Bacteria</taxon>
        <taxon>Pseudomonadati</taxon>
        <taxon>Pseudomonadota</taxon>
        <taxon>Betaproteobacteria</taxon>
        <taxon>Burkholderiales</taxon>
        <taxon>Alcaligenaceae</taxon>
        <taxon>Taylorella</taxon>
    </lineage>
</organism>
<name>G4QD74_TAYAM</name>
<dbReference type="EMBL" id="CP003059">
    <property type="protein sequence ID" value="AEP35891.1"/>
    <property type="molecule type" value="Genomic_DNA"/>
</dbReference>
<evidence type="ECO:0000256" key="1">
    <source>
        <dbReference type="SAM" id="Phobius"/>
    </source>
</evidence>
<gene>
    <name evidence="2" type="ordered locus">TASI_0100</name>
</gene>
<sequence>MDFLLETVYAGFYFFVVYDWIYFLTGYLFFLVIFWRPIIYSFNNKKKLEEELEFSRVSENIEFPSKPTNKTDEDITVRSIFKFFFQPEPGSNLLNLSNILLVTGIIFVIRFPLQILLSEVNPYVLSKLGVETNARLLAIEDSGTIVNEKRLKEYTIQFVTKENKIVTVKRLEAYLNSGSTIYYLEHYPRVVAEKK</sequence>
<dbReference type="Proteomes" id="UP000009284">
    <property type="component" value="Chromosome"/>
</dbReference>